<dbReference type="NCBIfam" id="TIGR02985">
    <property type="entry name" value="Sig70_bacteroi1"/>
    <property type="match status" value="1"/>
</dbReference>
<protein>
    <submittedName>
        <fullName evidence="6">RNA polymerase sigma-70 factor</fullName>
    </submittedName>
</protein>
<dbReference type="RefSeq" id="WP_345230938.1">
    <property type="nucleotide sequence ID" value="NZ_BAABIQ010000006.1"/>
</dbReference>
<dbReference type="Pfam" id="PF08281">
    <property type="entry name" value="Sigma70_r4_2"/>
    <property type="match status" value="1"/>
</dbReference>
<dbReference type="CDD" id="cd06171">
    <property type="entry name" value="Sigma70_r4"/>
    <property type="match status" value="1"/>
</dbReference>
<dbReference type="InterPro" id="IPR013324">
    <property type="entry name" value="RNA_pol_sigma_r3/r4-like"/>
</dbReference>
<dbReference type="Gene3D" id="1.10.1740.10">
    <property type="match status" value="1"/>
</dbReference>
<comment type="similarity">
    <text evidence="1">Belongs to the sigma-70 factor family. ECF subfamily.</text>
</comment>
<evidence type="ECO:0000256" key="2">
    <source>
        <dbReference type="ARBA" id="ARBA00023015"/>
    </source>
</evidence>
<keyword evidence="3" id="KW-0731">Sigma factor</keyword>
<evidence type="ECO:0000256" key="4">
    <source>
        <dbReference type="ARBA" id="ARBA00023163"/>
    </source>
</evidence>
<dbReference type="PANTHER" id="PTHR43133:SF46">
    <property type="entry name" value="RNA POLYMERASE SIGMA-70 FACTOR ECF SUBFAMILY"/>
    <property type="match status" value="1"/>
</dbReference>
<evidence type="ECO:0000313" key="6">
    <source>
        <dbReference type="EMBL" id="GAA4786405.1"/>
    </source>
</evidence>
<comment type="caution">
    <text evidence="6">The sequence shown here is derived from an EMBL/GenBank/DDBJ whole genome shotgun (WGS) entry which is preliminary data.</text>
</comment>
<dbReference type="InterPro" id="IPR014327">
    <property type="entry name" value="RNA_pol_sigma70_bacteroid"/>
</dbReference>
<proteinExistence type="inferred from homology"/>
<name>A0ABP9AWT5_9SPHI</name>
<evidence type="ECO:0000256" key="3">
    <source>
        <dbReference type="ARBA" id="ARBA00023082"/>
    </source>
</evidence>
<dbReference type="InterPro" id="IPR036388">
    <property type="entry name" value="WH-like_DNA-bd_sf"/>
</dbReference>
<dbReference type="PANTHER" id="PTHR43133">
    <property type="entry name" value="RNA POLYMERASE ECF-TYPE SIGMA FACTO"/>
    <property type="match status" value="1"/>
</dbReference>
<gene>
    <name evidence="6" type="ORF">GCM10023231_12970</name>
</gene>
<evidence type="ECO:0000256" key="1">
    <source>
        <dbReference type="ARBA" id="ARBA00010641"/>
    </source>
</evidence>
<dbReference type="InterPro" id="IPR039425">
    <property type="entry name" value="RNA_pol_sigma-70-like"/>
</dbReference>
<reference evidence="7" key="1">
    <citation type="journal article" date="2019" name="Int. J. Syst. Evol. Microbiol.">
        <title>The Global Catalogue of Microorganisms (GCM) 10K type strain sequencing project: providing services to taxonomists for standard genome sequencing and annotation.</title>
        <authorList>
            <consortium name="The Broad Institute Genomics Platform"/>
            <consortium name="The Broad Institute Genome Sequencing Center for Infectious Disease"/>
            <person name="Wu L."/>
            <person name="Ma J."/>
        </authorList>
    </citation>
    <scope>NUCLEOTIDE SEQUENCE [LARGE SCALE GENOMIC DNA]</scope>
    <source>
        <strain evidence="7">JCM 18200</strain>
    </source>
</reference>
<feature type="domain" description="RNA polymerase sigma factor 70 region 4 type 2" evidence="5">
    <location>
        <begin position="123"/>
        <end position="174"/>
    </location>
</feature>
<dbReference type="SUPFAM" id="SSF88659">
    <property type="entry name" value="Sigma3 and sigma4 domains of RNA polymerase sigma factors"/>
    <property type="match status" value="1"/>
</dbReference>
<evidence type="ECO:0000259" key="5">
    <source>
        <dbReference type="Pfam" id="PF08281"/>
    </source>
</evidence>
<keyword evidence="2" id="KW-0805">Transcription regulation</keyword>
<dbReference type="NCBIfam" id="TIGR02937">
    <property type="entry name" value="sigma70-ECF"/>
    <property type="match status" value="1"/>
</dbReference>
<organism evidence="6 7">
    <name type="scientific">Olivibacter ginsenosidimutans</name>
    <dbReference type="NCBI Taxonomy" id="1176537"/>
    <lineage>
        <taxon>Bacteria</taxon>
        <taxon>Pseudomonadati</taxon>
        <taxon>Bacteroidota</taxon>
        <taxon>Sphingobacteriia</taxon>
        <taxon>Sphingobacteriales</taxon>
        <taxon>Sphingobacteriaceae</taxon>
        <taxon>Olivibacter</taxon>
    </lineage>
</organism>
<dbReference type="SUPFAM" id="SSF88946">
    <property type="entry name" value="Sigma2 domain of RNA polymerase sigma factors"/>
    <property type="match status" value="1"/>
</dbReference>
<dbReference type="InterPro" id="IPR013249">
    <property type="entry name" value="RNA_pol_sigma70_r4_t2"/>
</dbReference>
<dbReference type="Proteomes" id="UP001501411">
    <property type="component" value="Unassembled WGS sequence"/>
</dbReference>
<dbReference type="InterPro" id="IPR014284">
    <property type="entry name" value="RNA_pol_sigma-70_dom"/>
</dbReference>
<keyword evidence="4" id="KW-0804">Transcription</keyword>
<keyword evidence="7" id="KW-1185">Reference proteome</keyword>
<dbReference type="InterPro" id="IPR013325">
    <property type="entry name" value="RNA_pol_sigma_r2"/>
</dbReference>
<dbReference type="Gene3D" id="1.10.10.10">
    <property type="entry name" value="Winged helix-like DNA-binding domain superfamily/Winged helix DNA-binding domain"/>
    <property type="match status" value="1"/>
</dbReference>
<accession>A0ABP9AWT5</accession>
<dbReference type="EMBL" id="BAABIQ010000006">
    <property type="protein sequence ID" value="GAA4786405.1"/>
    <property type="molecule type" value="Genomic_DNA"/>
</dbReference>
<evidence type="ECO:0000313" key="7">
    <source>
        <dbReference type="Proteomes" id="UP001501411"/>
    </source>
</evidence>
<sequence length="183" mass="22045">MAKKRLFFQKKDAEEWLDEKFFKELFDHYWPNLFGFCCYHIQDEEVSREIVQDLFLSLWERRNQLIINVNIGHYLYRAARLQIVRFHRDQIYERQRIDNVTTFFSQTANNTEERVYARDLDRYIAEVVDTLPPKCRKVYLMSRRDGLSISEIANALNLSIKTVEAHLTKALRHLRTELRAAEV</sequence>